<dbReference type="PANTHER" id="PTHR42924">
    <property type="entry name" value="EXONUCLEASE"/>
    <property type="match status" value="1"/>
</dbReference>
<dbReference type="CDD" id="cd07438">
    <property type="entry name" value="PHP_HisPPase_AMP"/>
    <property type="match status" value="1"/>
</dbReference>
<dbReference type="SMART" id="SM00481">
    <property type="entry name" value="POLIIIAc"/>
    <property type="match status" value="1"/>
</dbReference>
<evidence type="ECO:0000313" key="2">
    <source>
        <dbReference type="EMBL" id="RUT36261.1"/>
    </source>
</evidence>
<dbReference type="AlphaFoldDB" id="A0A3S1DA64"/>
<dbReference type="PANTHER" id="PTHR42924:SF3">
    <property type="entry name" value="POLYMERASE_HISTIDINOL PHOSPHATASE N-TERMINAL DOMAIN-CONTAINING PROTEIN"/>
    <property type="match status" value="1"/>
</dbReference>
<dbReference type="RefSeq" id="WP_127197954.1">
    <property type="nucleotide sequence ID" value="NZ_RZNX01000001.1"/>
</dbReference>
<dbReference type="GO" id="GO:0004534">
    <property type="term" value="F:5'-3' RNA exonuclease activity"/>
    <property type="evidence" value="ECO:0007669"/>
    <property type="project" value="TreeGrafter"/>
</dbReference>
<name>A0A3S1DA64_9BACL</name>
<sequence>MSSIQQDGRYDLHTHTQASDGMNAPAENVRLAKQKGLAGLAITDHDTLSGIEEAMGAGKEIGVNVIPGVEISTRASGKDIHVLGYFLRYEDETLRSRLEQLRTVRETRNERILEKLNTLGISITMDEVISGLGRELGPDDSVGRPHIADVLVRKGVVADLREAFDKYLAEGAAAYVSLPRVGPVEAIAWIKEAGGASVIAHPGLYGDDDLVRQIIEEGQPAGIEVYHSDHGPEEEERYRGMALEYDLVMTGGSDYHGVRRGQVFHGDLGSRTVEADVLEQLRSRTGL</sequence>
<dbReference type="Proteomes" id="UP000272464">
    <property type="component" value="Unassembled WGS sequence"/>
</dbReference>
<comment type="caution">
    <text evidence="2">The sequence shown here is derived from an EMBL/GenBank/DDBJ whole genome shotgun (WGS) entry which is preliminary data.</text>
</comment>
<keyword evidence="3" id="KW-1185">Reference proteome</keyword>
<dbReference type="Gene3D" id="1.10.150.650">
    <property type="match status" value="1"/>
</dbReference>
<dbReference type="InterPro" id="IPR003141">
    <property type="entry name" value="Pol/His_phosphatase_N"/>
</dbReference>
<feature type="domain" description="Polymerase/histidinol phosphatase N-terminal" evidence="1">
    <location>
        <begin position="10"/>
        <end position="75"/>
    </location>
</feature>
<organism evidence="2 3">
    <name type="scientific">Paenibacillus zeisoli</name>
    <dbReference type="NCBI Taxonomy" id="2496267"/>
    <lineage>
        <taxon>Bacteria</taxon>
        <taxon>Bacillati</taxon>
        <taxon>Bacillota</taxon>
        <taxon>Bacilli</taxon>
        <taxon>Bacillales</taxon>
        <taxon>Paenibacillaceae</taxon>
        <taxon>Paenibacillus</taxon>
    </lineage>
</organism>
<dbReference type="InterPro" id="IPR004013">
    <property type="entry name" value="PHP_dom"/>
</dbReference>
<accession>A0A3S1DA64</accession>
<dbReference type="EMBL" id="RZNX01000001">
    <property type="protein sequence ID" value="RUT36261.1"/>
    <property type="molecule type" value="Genomic_DNA"/>
</dbReference>
<dbReference type="SUPFAM" id="SSF89550">
    <property type="entry name" value="PHP domain-like"/>
    <property type="match status" value="1"/>
</dbReference>
<dbReference type="GO" id="GO:0035312">
    <property type="term" value="F:5'-3' DNA exonuclease activity"/>
    <property type="evidence" value="ECO:0007669"/>
    <property type="project" value="TreeGrafter"/>
</dbReference>
<evidence type="ECO:0000313" key="3">
    <source>
        <dbReference type="Proteomes" id="UP000272464"/>
    </source>
</evidence>
<dbReference type="OrthoDB" id="9804333at2"/>
<protein>
    <submittedName>
        <fullName evidence="2">PHP domain-containing protein</fullName>
    </submittedName>
</protein>
<gene>
    <name evidence="2" type="ORF">EJP77_04535</name>
</gene>
<evidence type="ECO:0000259" key="1">
    <source>
        <dbReference type="SMART" id="SM00481"/>
    </source>
</evidence>
<dbReference type="Pfam" id="PF02811">
    <property type="entry name" value="PHP"/>
    <property type="match status" value="1"/>
</dbReference>
<dbReference type="Gene3D" id="3.20.20.140">
    <property type="entry name" value="Metal-dependent hydrolases"/>
    <property type="match status" value="1"/>
</dbReference>
<dbReference type="InterPro" id="IPR052018">
    <property type="entry name" value="PHP_domain"/>
</dbReference>
<dbReference type="InterPro" id="IPR016195">
    <property type="entry name" value="Pol/histidinol_Pase-like"/>
</dbReference>
<proteinExistence type="predicted"/>
<reference evidence="2 3" key="1">
    <citation type="submission" date="2018-12" db="EMBL/GenBank/DDBJ databases">
        <authorList>
            <person name="Sun L."/>
            <person name="Chen Z."/>
        </authorList>
    </citation>
    <scope>NUCLEOTIDE SEQUENCE [LARGE SCALE GENOMIC DNA]</scope>
    <source>
        <strain evidence="2 3">3-5-3</strain>
    </source>
</reference>